<dbReference type="Pfam" id="PF00611">
    <property type="entry name" value="FCH"/>
    <property type="match status" value="1"/>
</dbReference>
<dbReference type="AlphaFoldDB" id="A0A8C4PZ89"/>
<dbReference type="InterPro" id="IPR051627">
    <property type="entry name" value="SLIT-ROBO_RhoGAP"/>
</dbReference>
<keyword evidence="2" id="KW-0472">Membrane</keyword>
<keyword evidence="2" id="KW-0812">Transmembrane</keyword>
<name>A0A8C4PZ89_EPTBU</name>
<proteinExistence type="predicted"/>
<dbReference type="Gene3D" id="1.20.1270.60">
    <property type="entry name" value="Arfaptin homology (AH) domain/BAR domain"/>
    <property type="match status" value="1"/>
</dbReference>
<dbReference type="PROSITE" id="PS51257">
    <property type="entry name" value="PROKAR_LIPOPROTEIN"/>
    <property type="match status" value="1"/>
</dbReference>
<keyword evidence="1" id="KW-0175">Coiled coil</keyword>
<dbReference type="SUPFAM" id="SSF48350">
    <property type="entry name" value="GTPase activation domain, GAP"/>
    <property type="match status" value="1"/>
</dbReference>
<organism evidence="4 5">
    <name type="scientific">Eptatretus burgeri</name>
    <name type="common">Inshore hagfish</name>
    <dbReference type="NCBI Taxonomy" id="7764"/>
    <lineage>
        <taxon>Eukaryota</taxon>
        <taxon>Metazoa</taxon>
        <taxon>Chordata</taxon>
        <taxon>Craniata</taxon>
        <taxon>Vertebrata</taxon>
        <taxon>Cyclostomata</taxon>
        <taxon>Myxini</taxon>
        <taxon>Myxiniformes</taxon>
        <taxon>Myxinidae</taxon>
        <taxon>Eptatretinae</taxon>
        <taxon>Eptatretus</taxon>
    </lineage>
</organism>
<dbReference type="GeneTree" id="ENSGT00950000182824"/>
<feature type="domain" description="Rho-GAP" evidence="3">
    <location>
        <begin position="447"/>
        <end position="629"/>
    </location>
</feature>
<dbReference type="Pfam" id="PF00620">
    <property type="entry name" value="RhoGAP"/>
    <property type="match status" value="1"/>
</dbReference>
<keyword evidence="2" id="KW-1133">Transmembrane helix</keyword>
<sequence length="743" mass="85107">MAKNNVCVLLANMYTWISCSYAEVRVQFAERLHTIDQQTENRLHLLQEVQEFLKRRAELETDYARNLDRLVDRFYGRLRPNTSCEQVQALPATCWQLMLSQVRREGRDHAKLGELYSSDVVLRLSQLVDDTNRLSRKVWKWQEINITTPLLQTFLCACRISATFLQILPDLFGLFPAKINTFQLHYGELQILLYNLIVFFFFLCAVFPLPRPQLCNLGFYACLTRTFRTYLSAEYGLNESRNQSLDLLENGVNKLEAGAHRARFLESTAAGNTNSMAPPVFLFQTHTGDEVCQITAQEPIQSELVTRYEGIKQRLTGLRTENEEVKKTMDASMQYLHNLVNTDDYNVSSSFQDLDPEGSPVKKTILSRNIQSIAQLRTMTNPTLTYLQKFKTFMATSNVITKLQAKQELIQKTLGEGETEPPSIPPKPTKCKRLRPCSRVPISLFCGDLDSYIKESGQTIPLVVESCVRYINLYGLQHEGIFRVPGSQAEVNKLRNAFERGEDPLEDGELSYDIDSVAGVLKLYFRTLQTSMFPKCMLSDFLACNKQTEQLLKLVSDLPLTKIIVLRFLFAFLSHLSHFRDENMMDPSNLAICFGPTLMPVPEDLDPVACQPHVNDIITAIITHHEAVFPGPDLLPGPLYEMVAKIDCTEHLPHISDDWWKSRPSRVEHDSCAMQVSTHLRTRTVITFRNYLMLLKVVCISKKMLQVACYYQDFHAETPRVKSRDHKTPSDFLFFETSITINL</sequence>
<dbReference type="SUPFAM" id="SSF103657">
    <property type="entry name" value="BAR/IMD domain-like"/>
    <property type="match status" value="1"/>
</dbReference>
<protein>
    <recommendedName>
        <fullName evidence="3">Rho-GAP domain-containing protein</fullName>
    </recommendedName>
</protein>
<reference evidence="4" key="1">
    <citation type="submission" date="2025-08" db="UniProtKB">
        <authorList>
            <consortium name="Ensembl"/>
        </authorList>
    </citation>
    <scope>IDENTIFICATION</scope>
</reference>
<evidence type="ECO:0000256" key="2">
    <source>
        <dbReference type="SAM" id="Phobius"/>
    </source>
</evidence>
<evidence type="ECO:0000313" key="4">
    <source>
        <dbReference type="Ensembl" id="ENSEBUP00000007333.1"/>
    </source>
</evidence>
<dbReference type="InterPro" id="IPR001060">
    <property type="entry name" value="FCH_dom"/>
</dbReference>
<dbReference type="Ensembl" id="ENSEBUT00000007811.1">
    <property type="protein sequence ID" value="ENSEBUP00000007333.1"/>
    <property type="gene ID" value="ENSEBUG00000004764.1"/>
</dbReference>
<accession>A0A8C4PZ89</accession>
<reference evidence="4" key="2">
    <citation type="submission" date="2025-09" db="UniProtKB">
        <authorList>
            <consortium name="Ensembl"/>
        </authorList>
    </citation>
    <scope>IDENTIFICATION</scope>
</reference>
<dbReference type="PROSITE" id="PS50238">
    <property type="entry name" value="RHOGAP"/>
    <property type="match status" value="1"/>
</dbReference>
<dbReference type="PANTHER" id="PTHR14166">
    <property type="entry name" value="SLIT-ROBO RHO GTPASE ACTIVATING PROTEIN"/>
    <property type="match status" value="1"/>
</dbReference>
<dbReference type="InterPro" id="IPR000198">
    <property type="entry name" value="RhoGAP_dom"/>
</dbReference>
<dbReference type="Proteomes" id="UP000694388">
    <property type="component" value="Unplaced"/>
</dbReference>
<keyword evidence="5" id="KW-1185">Reference proteome</keyword>
<dbReference type="InterPro" id="IPR008936">
    <property type="entry name" value="Rho_GTPase_activation_prot"/>
</dbReference>
<evidence type="ECO:0000256" key="1">
    <source>
        <dbReference type="ARBA" id="ARBA00023054"/>
    </source>
</evidence>
<dbReference type="Gene3D" id="1.10.555.10">
    <property type="entry name" value="Rho GTPase activation protein"/>
    <property type="match status" value="1"/>
</dbReference>
<dbReference type="SMART" id="SM00324">
    <property type="entry name" value="RhoGAP"/>
    <property type="match status" value="1"/>
</dbReference>
<dbReference type="SMART" id="SM00055">
    <property type="entry name" value="FCH"/>
    <property type="match status" value="1"/>
</dbReference>
<dbReference type="GO" id="GO:0007165">
    <property type="term" value="P:signal transduction"/>
    <property type="evidence" value="ECO:0007669"/>
    <property type="project" value="InterPro"/>
</dbReference>
<evidence type="ECO:0000313" key="5">
    <source>
        <dbReference type="Proteomes" id="UP000694388"/>
    </source>
</evidence>
<feature type="transmembrane region" description="Helical" evidence="2">
    <location>
        <begin position="191"/>
        <end position="209"/>
    </location>
</feature>
<evidence type="ECO:0000259" key="3">
    <source>
        <dbReference type="PROSITE" id="PS50238"/>
    </source>
</evidence>
<dbReference type="InterPro" id="IPR027267">
    <property type="entry name" value="AH/BAR_dom_sf"/>
</dbReference>